<dbReference type="EMBL" id="VJXW01000002">
    <property type="protein sequence ID" value="TRW28202.1"/>
    <property type="molecule type" value="Genomic_DNA"/>
</dbReference>
<evidence type="ECO:0000313" key="11">
    <source>
        <dbReference type="EMBL" id="TRW28202.1"/>
    </source>
</evidence>
<keyword evidence="6 7" id="KW-0975">Bacterial flagellum</keyword>
<comment type="caution">
    <text evidence="11">The sequence shown here is derived from an EMBL/GenBank/DDBJ whole genome shotgun (WGS) entry which is preliminary data.</text>
</comment>
<accession>A0A552VCJ9</accession>
<dbReference type="RefSeq" id="WP_144015495.1">
    <property type="nucleotide sequence ID" value="NZ_VJXW01000002.1"/>
</dbReference>
<comment type="subcellular location">
    <subcellularLocation>
        <location evidence="1 7">Bacterial flagellum</location>
    </subcellularLocation>
    <subcellularLocation>
        <location evidence="2 7">Secreted</location>
    </subcellularLocation>
</comment>
<evidence type="ECO:0000313" key="12">
    <source>
        <dbReference type="Proteomes" id="UP000319424"/>
    </source>
</evidence>
<dbReference type="Pfam" id="PF00460">
    <property type="entry name" value="Flg_bb_rod"/>
    <property type="match status" value="1"/>
</dbReference>
<comment type="similarity">
    <text evidence="3 7">Belongs to the flagella basal body rod proteins family.</text>
</comment>
<evidence type="ECO:0000256" key="7">
    <source>
        <dbReference type="RuleBase" id="RU362065"/>
    </source>
</evidence>
<dbReference type="PANTHER" id="PTHR30033:SF1">
    <property type="entry name" value="FLAGELLAR HOOK-ASSOCIATED PROTEIN 1"/>
    <property type="match status" value="1"/>
</dbReference>
<keyword evidence="11" id="KW-0282">Flagellum</keyword>
<keyword evidence="5 7" id="KW-0964">Secreted</keyword>
<dbReference type="AlphaFoldDB" id="A0A552VCJ9"/>
<protein>
    <recommendedName>
        <fullName evidence="4 7">Flagellar hook-associated protein 1</fullName>
        <shortName evidence="7">HAP1</shortName>
    </recommendedName>
</protein>
<dbReference type="OrthoDB" id="9802553at2"/>
<evidence type="ECO:0000256" key="6">
    <source>
        <dbReference type="ARBA" id="ARBA00023143"/>
    </source>
</evidence>
<evidence type="ECO:0000256" key="3">
    <source>
        <dbReference type="ARBA" id="ARBA00009677"/>
    </source>
</evidence>
<proteinExistence type="inferred from homology"/>
<dbReference type="InterPro" id="IPR010930">
    <property type="entry name" value="Flg_bb/hook_C_dom"/>
</dbReference>
<dbReference type="GO" id="GO:0044780">
    <property type="term" value="P:bacterial-type flagellum assembly"/>
    <property type="evidence" value="ECO:0007669"/>
    <property type="project" value="InterPro"/>
</dbReference>
<sequence>MRSTFSGFNAAVSGLFAAQRSMDVLGHNMANIDTEGYTRQRSDQVNATPTYDGTSGWLGTGVRMKYIKQIRDELIDIRYRAKLSTKEYWSETSASLRNVENIFAEPSDKGITSIIDNFFNAIDAVIKHPENNTTRSNFITTAITMTNYFNSLSEKLETAIKDLDKDANAMVTDLNSMFHQVATLNQEIFISESDGSMANDLRDRRNNLVDKISKLVDVKVQKQVLKDSTGKPKETWNLIVDGHPVVMHNDVFEIRNAGKFTTDLNNVAQNYRTTTSSKDANGNALKEAKDKDGNLIKDAQGNQLYYEPTTDALGLQVTRFEFYDGQKVDMNNVGGKLGAALQQRDSVGDPSMNHKVKGVPFYIRTVNEYMKAFAEEANRIHTAGIDANGEQGEPLFVSFGQTMADGKPAPINAKNVRVNSHIVNSTAKLAIGLVKGKDGKADQSDQENFHRFFAMKESQLSVELNIVNPNALDAKGKSRIVTIGKGIPEDIIKSVVTSVLGVDAKEAKDTLKNATIEELELNMTRLSVSGVSENEELTNMLKFQHAYNASARMITTVDEMLDVIINRMGRVGL</sequence>
<dbReference type="InterPro" id="IPR001444">
    <property type="entry name" value="Flag_bb_rod_N"/>
</dbReference>
<dbReference type="InterPro" id="IPR053927">
    <property type="entry name" value="FlgK_helical"/>
</dbReference>
<dbReference type="InterPro" id="IPR002371">
    <property type="entry name" value="FlgK"/>
</dbReference>
<evidence type="ECO:0000259" key="8">
    <source>
        <dbReference type="Pfam" id="PF00460"/>
    </source>
</evidence>
<dbReference type="GO" id="GO:0005576">
    <property type="term" value="C:extracellular region"/>
    <property type="evidence" value="ECO:0007669"/>
    <property type="project" value="UniProtKB-SubCell"/>
</dbReference>
<dbReference type="NCBIfam" id="TIGR02492">
    <property type="entry name" value="flgK_ends"/>
    <property type="match status" value="1"/>
</dbReference>
<dbReference type="PANTHER" id="PTHR30033">
    <property type="entry name" value="FLAGELLAR HOOK-ASSOCIATED PROTEIN 1"/>
    <property type="match status" value="1"/>
</dbReference>
<feature type="domain" description="Flagellar hook-associated protein FlgK helical" evidence="10">
    <location>
        <begin position="292"/>
        <end position="396"/>
    </location>
</feature>
<dbReference type="GO" id="GO:0005198">
    <property type="term" value="F:structural molecule activity"/>
    <property type="evidence" value="ECO:0007669"/>
    <property type="project" value="UniProtKB-UniRule"/>
</dbReference>
<dbReference type="Proteomes" id="UP000319424">
    <property type="component" value="Unassembled WGS sequence"/>
</dbReference>
<feature type="domain" description="Flagellar hook-associated protein FlgK helical" evidence="10">
    <location>
        <begin position="97"/>
        <end position="273"/>
    </location>
</feature>
<dbReference type="Pfam" id="PF06429">
    <property type="entry name" value="Flg_bbr_C"/>
    <property type="match status" value="1"/>
</dbReference>
<evidence type="ECO:0000256" key="1">
    <source>
        <dbReference type="ARBA" id="ARBA00004365"/>
    </source>
</evidence>
<evidence type="ECO:0000256" key="4">
    <source>
        <dbReference type="ARBA" id="ARBA00016244"/>
    </source>
</evidence>
<evidence type="ECO:0000259" key="10">
    <source>
        <dbReference type="Pfam" id="PF22638"/>
    </source>
</evidence>
<evidence type="ECO:0000259" key="9">
    <source>
        <dbReference type="Pfam" id="PF06429"/>
    </source>
</evidence>
<dbReference type="PRINTS" id="PR01005">
    <property type="entry name" value="FLGHOOKAP1"/>
</dbReference>
<name>A0A552VCJ9_9FIRM</name>
<gene>
    <name evidence="7 11" type="primary">flgK</name>
    <name evidence="11" type="ORF">FL857_01675</name>
</gene>
<reference evidence="11 12" key="1">
    <citation type="submission" date="2019-07" db="EMBL/GenBank/DDBJ databases">
        <title>Criibacterium bergeronii gen. nov., sp. nov. isolated from human clinical samples.</title>
        <authorList>
            <person name="Maheux A.F."/>
            <person name="Boudreau D.K."/>
            <person name="Berube E."/>
            <person name="Brodeur S."/>
            <person name="Bernard K.A."/>
            <person name="Abed J.Y."/>
            <person name="Ducrey E."/>
            <person name="Guay E.F."/>
            <person name="Raymond F."/>
            <person name="Corbeil J."/>
            <person name="Domingo M.-C."/>
            <person name="Roy P.H."/>
            <person name="Boissinot M."/>
            <person name="Tocheva E.I."/>
            <person name="Omar R.F."/>
        </authorList>
    </citation>
    <scope>NUCLEOTIDE SEQUENCE [LARGE SCALE GENOMIC DNA]</scope>
    <source>
        <strain evidence="11 12">CCRI-24246</strain>
    </source>
</reference>
<organism evidence="11 12">
    <name type="scientific">Criibacterium bergeronii</name>
    <dbReference type="NCBI Taxonomy" id="1871336"/>
    <lineage>
        <taxon>Bacteria</taxon>
        <taxon>Bacillati</taxon>
        <taxon>Bacillota</taxon>
        <taxon>Clostridia</taxon>
        <taxon>Peptostreptococcales</taxon>
        <taxon>Filifactoraceae</taxon>
        <taxon>Criibacterium</taxon>
    </lineage>
</organism>
<keyword evidence="11" id="KW-0969">Cilium</keyword>
<evidence type="ECO:0000256" key="2">
    <source>
        <dbReference type="ARBA" id="ARBA00004613"/>
    </source>
</evidence>
<feature type="domain" description="Flagellar basal body rod protein N-terminal" evidence="8">
    <location>
        <begin position="8"/>
        <end position="38"/>
    </location>
</feature>
<evidence type="ECO:0000256" key="5">
    <source>
        <dbReference type="ARBA" id="ARBA00022525"/>
    </source>
</evidence>
<dbReference type="GO" id="GO:0009424">
    <property type="term" value="C:bacterial-type flagellum hook"/>
    <property type="evidence" value="ECO:0007669"/>
    <property type="project" value="UniProtKB-UniRule"/>
</dbReference>
<feature type="domain" description="Flagellar basal-body/hook protein C-terminal" evidence="9">
    <location>
        <begin position="526"/>
        <end position="566"/>
    </location>
</feature>
<dbReference type="Pfam" id="PF22638">
    <property type="entry name" value="FlgK_D1"/>
    <property type="match status" value="2"/>
</dbReference>
<dbReference type="SUPFAM" id="SSF64518">
    <property type="entry name" value="Phase 1 flagellin"/>
    <property type="match status" value="1"/>
</dbReference>
<keyword evidence="11" id="KW-0966">Cell projection</keyword>